<sequence>MKNGIGIGQFKAGSTIPVKFQLTDGTSLITTATGTVTIGSASASFRWDATAQQYIANVKTDKAVIGTSVSVVLAVDQAGNQTIATIDLR</sequence>
<protein>
    <submittedName>
        <fullName evidence="1">Uncharacterized protein</fullName>
    </submittedName>
</protein>
<name>A0A398DZF2_9BACT</name>
<proteinExistence type="predicted"/>
<evidence type="ECO:0000313" key="2">
    <source>
        <dbReference type="Proteomes" id="UP000266113"/>
    </source>
</evidence>
<comment type="caution">
    <text evidence="1">The sequence shown here is derived from an EMBL/GenBank/DDBJ whole genome shotgun (WGS) entry which is preliminary data.</text>
</comment>
<reference evidence="1 2" key="1">
    <citation type="submission" date="2018-09" db="EMBL/GenBank/DDBJ databases">
        <title>Discovery and Ecogenomic Context for Candidatus Cryosericales, a Global Caldiserica Order Active in Thawing Permafrost.</title>
        <authorList>
            <person name="Martinez M.A."/>
            <person name="Woodcroft B.J."/>
            <person name="Ignacio Espinoza J.C."/>
            <person name="Zayed A."/>
            <person name="Singleton C.M."/>
            <person name="Boyd J."/>
            <person name="Li Y.-F."/>
            <person name="Purvine S."/>
            <person name="Maughan H."/>
            <person name="Hodgkins S.B."/>
            <person name="Anderson D."/>
            <person name="Sederholm M."/>
            <person name="Temperton B."/>
            <person name="Saleska S.R."/>
            <person name="Tyson G.W."/>
            <person name="Rich V.I."/>
        </authorList>
    </citation>
    <scope>NUCLEOTIDE SEQUENCE [LARGE SCALE GENOMIC DNA]</scope>
    <source>
        <strain evidence="1 2">SMC1</strain>
    </source>
</reference>
<dbReference type="EMBL" id="QXIY01000002">
    <property type="protein sequence ID" value="RIE17548.1"/>
    <property type="molecule type" value="Genomic_DNA"/>
</dbReference>
<keyword evidence="2" id="KW-1185">Reference proteome</keyword>
<evidence type="ECO:0000313" key="1">
    <source>
        <dbReference type="EMBL" id="RIE17548.1"/>
    </source>
</evidence>
<gene>
    <name evidence="1" type="ORF">SMC1_01095</name>
</gene>
<accession>A0A398DZF2</accession>
<organism evidence="1 2">
    <name type="scientific">Candidatus Cryosericum septentrionale</name>
    <dbReference type="NCBI Taxonomy" id="2290913"/>
    <lineage>
        <taxon>Bacteria</taxon>
        <taxon>Pseudomonadati</taxon>
        <taxon>Caldisericota/Cryosericota group</taxon>
        <taxon>Candidatus Cryosericota</taxon>
        <taxon>Candidatus Cryosericia</taxon>
        <taxon>Candidatus Cryosericales</taxon>
        <taxon>Candidatus Cryosericaceae</taxon>
        <taxon>Candidatus Cryosericum</taxon>
    </lineage>
</organism>
<dbReference type="Proteomes" id="UP000266113">
    <property type="component" value="Unassembled WGS sequence"/>
</dbReference>
<dbReference type="AlphaFoldDB" id="A0A398DZF2"/>